<evidence type="ECO:0000256" key="2">
    <source>
        <dbReference type="SAM" id="SignalP"/>
    </source>
</evidence>
<keyword evidence="1" id="KW-1133">Transmembrane helix</keyword>
<dbReference type="InterPro" id="IPR028000">
    <property type="entry name" value="Pma1"/>
</dbReference>
<proteinExistence type="predicted"/>
<evidence type="ECO:0000313" key="4">
    <source>
        <dbReference type="Proteomes" id="UP000039046"/>
    </source>
</evidence>
<dbReference type="EMBL" id="CDHN01000002">
    <property type="protein sequence ID" value="CEJ88841.1"/>
    <property type="molecule type" value="Genomic_DNA"/>
</dbReference>
<keyword evidence="1" id="KW-0472">Membrane</keyword>
<sequence>MRFSIAAGTIALCGSAIAVPAPDAPKPTTPPVLVGRDGDDRTWVSVIVGGNDRELTTMTPHVTTVNGNVTTENPLPYSLTGTVYTYLSYAKSITSTGPPPNPTASNGDGTGAYFERCHNLTGPICKPSPDHALELGHTYIVTWDPDYDFFKNGADLPANDTSATNSTAKPTINDIKIGVRLQSWNMTTKAWDRVSTSDAKSNVTSGFALINSKDFEQANKQGLNVSIVLAAFRGTNTVDGAQVGAVVPLMVTAASLPPPPKGALPSGAALYIGLPVAFGAIVLIVIGGCIWNRKTRRIELGKLVGRKRGYSGRGTRRRMFNADDHGDIQLHNNDTPAYRDAPGDVLHDSDNFHETGTTGGRNAFRDEVARQNNERRGDY</sequence>
<feature type="transmembrane region" description="Helical" evidence="1">
    <location>
        <begin position="268"/>
        <end position="291"/>
    </location>
</feature>
<keyword evidence="1" id="KW-0812">Transmembrane</keyword>
<keyword evidence="2" id="KW-0732">Signal</keyword>
<dbReference type="AlphaFoldDB" id="A0A0A1SWF2"/>
<evidence type="ECO:0000313" key="3">
    <source>
        <dbReference type="EMBL" id="CEJ88841.1"/>
    </source>
</evidence>
<evidence type="ECO:0000256" key="1">
    <source>
        <dbReference type="SAM" id="Phobius"/>
    </source>
</evidence>
<gene>
    <name evidence="3" type="ORF">VHEMI04868</name>
</gene>
<feature type="chain" id="PRO_5001989481" evidence="2">
    <location>
        <begin position="19"/>
        <end position="379"/>
    </location>
</feature>
<keyword evidence="4" id="KW-1185">Reference proteome</keyword>
<dbReference type="Pfam" id="PF14610">
    <property type="entry name" value="Psg1"/>
    <property type="match status" value="1"/>
</dbReference>
<organism evidence="3 4">
    <name type="scientific">[Torrubiella] hemipterigena</name>
    <dbReference type="NCBI Taxonomy" id="1531966"/>
    <lineage>
        <taxon>Eukaryota</taxon>
        <taxon>Fungi</taxon>
        <taxon>Dikarya</taxon>
        <taxon>Ascomycota</taxon>
        <taxon>Pezizomycotina</taxon>
        <taxon>Sordariomycetes</taxon>
        <taxon>Hypocreomycetidae</taxon>
        <taxon>Hypocreales</taxon>
        <taxon>Clavicipitaceae</taxon>
        <taxon>Clavicipitaceae incertae sedis</taxon>
        <taxon>'Torrubiella' clade</taxon>
    </lineage>
</organism>
<dbReference type="Proteomes" id="UP000039046">
    <property type="component" value="Unassembled WGS sequence"/>
</dbReference>
<dbReference type="OrthoDB" id="4084551at2759"/>
<name>A0A0A1SWF2_9HYPO</name>
<dbReference type="HOGENOM" id="CLU_038276_0_0_1"/>
<accession>A0A0A1SWF2</accession>
<feature type="signal peptide" evidence="2">
    <location>
        <begin position="1"/>
        <end position="18"/>
    </location>
</feature>
<reference evidence="3 4" key="1">
    <citation type="journal article" date="2015" name="Genome Announc.">
        <title>Draft Genome Sequence and Gene Annotation of the Entomopathogenic Fungus Verticillium hemipterigenum.</title>
        <authorList>
            <person name="Horn F."/>
            <person name="Habel A."/>
            <person name="Scharf D.H."/>
            <person name="Dworschak J."/>
            <person name="Brakhage A.A."/>
            <person name="Guthke R."/>
            <person name="Hertweck C."/>
            <person name="Linde J."/>
        </authorList>
    </citation>
    <scope>NUCLEOTIDE SEQUENCE [LARGE SCALE GENOMIC DNA]</scope>
</reference>
<protein>
    <submittedName>
        <fullName evidence="3">Uncharacterized protein</fullName>
    </submittedName>
</protein>